<evidence type="ECO:0000313" key="2">
    <source>
        <dbReference type="EMBL" id="KAE8341745.1"/>
    </source>
</evidence>
<accession>A0A5N6Y8D2</accession>
<proteinExistence type="predicted"/>
<keyword evidence="1" id="KW-0812">Transmembrane</keyword>
<sequence length="236" mass="26122">MTLGLRMEDAALDIAFPVIINTLTVLLDYTSFIILIAPIFFFNSFLLQSPVIIVGTRMRLSAQKMSAALVVTAATCAATPTEEPSWRDLMRSFEIVNPTDFIHLGDDGVLRHFNESGTVLNYAPLSPQQITQMLSDTSSLDTEAEKEHLSQVFRGVDGRTVKGPALLNPPAEIYPTNFLNNTGKASEISEVPRSDHDLDPRQHCPSRRCVPKEDCSRYPGCTHCNVKDNLHEGTCE</sequence>
<organism evidence="2">
    <name type="scientific">Aspergillus arachidicola</name>
    <dbReference type="NCBI Taxonomy" id="656916"/>
    <lineage>
        <taxon>Eukaryota</taxon>
        <taxon>Fungi</taxon>
        <taxon>Dikarya</taxon>
        <taxon>Ascomycota</taxon>
        <taxon>Pezizomycotina</taxon>
        <taxon>Eurotiomycetes</taxon>
        <taxon>Eurotiomycetidae</taxon>
        <taxon>Eurotiales</taxon>
        <taxon>Aspergillaceae</taxon>
        <taxon>Aspergillus</taxon>
        <taxon>Aspergillus subgen. Circumdati</taxon>
    </lineage>
</organism>
<dbReference type="OrthoDB" id="3660917at2759"/>
<dbReference type="Proteomes" id="UP000325558">
    <property type="component" value="Unassembled WGS sequence"/>
</dbReference>
<reference evidence="2" key="1">
    <citation type="submission" date="2019-04" db="EMBL/GenBank/DDBJ databases">
        <title>Friends and foes A comparative genomics study of 23 Aspergillus species from section Flavi.</title>
        <authorList>
            <consortium name="DOE Joint Genome Institute"/>
            <person name="Kjaerbolling I."/>
            <person name="Vesth T."/>
            <person name="Frisvad J.C."/>
            <person name="Nybo J.L."/>
            <person name="Theobald S."/>
            <person name="Kildgaard S."/>
            <person name="Isbrandt T."/>
            <person name="Kuo A."/>
            <person name="Sato A."/>
            <person name="Lyhne E.K."/>
            <person name="Kogle M.E."/>
            <person name="Wiebenga A."/>
            <person name="Kun R.S."/>
            <person name="Lubbers R.J."/>
            <person name="Makela M.R."/>
            <person name="Barry K."/>
            <person name="Chovatia M."/>
            <person name="Clum A."/>
            <person name="Daum C."/>
            <person name="Haridas S."/>
            <person name="He G."/>
            <person name="LaButti K."/>
            <person name="Lipzen A."/>
            <person name="Mondo S."/>
            <person name="Riley R."/>
            <person name="Salamov A."/>
            <person name="Simmons B.A."/>
            <person name="Magnuson J.K."/>
            <person name="Henrissat B."/>
            <person name="Mortensen U.H."/>
            <person name="Larsen T.O."/>
            <person name="Devries R.P."/>
            <person name="Grigoriev I.V."/>
            <person name="Machida M."/>
            <person name="Baker S.E."/>
            <person name="Andersen M.R."/>
        </authorList>
    </citation>
    <scope>NUCLEOTIDE SEQUENCE</scope>
    <source>
        <strain evidence="2">CBS 117612</strain>
    </source>
</reference>
<keyword evidence="1" id="KW-1133">Transmembrane helix</keyword>
<gene>
    <name evidence="2" type="ORF">BDV24DRAFT_47015</name>
</gene>
<dbReference type="EMBL" id="ML737138">
    <property type="protein sequence ID" value="KAE8341745.1"/>
    <property type="molecule type" value="Genomic_DNA"/>
</dbReference>
<keyword evidence="1" id="KW-0472">Membrane</keyword>
<dbReference type="AlphaFoldDB" id="A0A5N6Y8D2"/>
<name>A0A5N6Y8D2_9EURO</name>
<feature type="transmembrane region" description="Helical" evidence="1">
    <location>
        <begin position="32"/>
        <end position="55"/>
    </location>
</feature>
<protein>
    <submittedName>
        <fullName evidence="2">Uncharacterized protein</fullName>
    </submittedName>
</protein>
<evidence type="ECO:0000256" key="1">
    <source>
        <dbReference type="SAM" id="Phobius"/>
    </source>
</evidence>